<keyword evidence="1" id="KW-0472">Membrane</keyword>
<dbReference type="AlphaFoldDB" id="A0A9J7AM40"/>
<evidence type="ECO:0000313" key="2">
    <source>
        <dbReference type="EMBL" id="UUX48026.1"/>
    </source>
</evidence>
<keyword evidence="3" id="KW-1185">Reference proteome</keyword>
<protein>
    <submittedName>
        <fullName evidence="2">Uncharacterized protein</fullName>
    </submittedName>
</protein>
<reference evidence="2" key="1">
    <citation type="submission" date="2022-08" db="EMBL/GenBank/DDBJ databases">
        <title>Nisaea acidiphila sp. nov., isolated from a marine algal debris and emended description of the genus Nisaea Urios et al. 2008.</title>
        <authorList>
            <person name="Kwon K."/>
        </authorList>
    </citation>
    <scope>NUCLEOTIDE SEQUENCE</scope>
    <source>
        <strain evidence="2">MEBiC11861</strain>
    </source>
</reference>
<proteinExistence type="predicted"/>
<organism evidence="2 3">
    <name type="scientific">Nisaea acidiphila</name>
    <dbReference type="NCBI Taxonomy" id="1862145"/>
    <lineage>
        <taxon>Bacteria</taxon>
        <taxon>Pseudomonadati</taxon>
        <taxon>Pseudomonadota</taxon>
        <taxon>Alphaproteobacteria</taxon>
        <taxon>Rhodospirillales</taxon>
        <taxon>Thalassobaculaceae</taxon>
        <taxon>Nisaea</taxon>
    </lineage>
</organism>
<evidence type="ECO:0000256" key="1">
    <source>
        <dbReference type="SAM" id="Phobius"/>
    </source>
</evidence>
<name>A0A9J7AM40_9PROT</name>
<keyword evidence="1" id="KW-0812">Transmembrane</keyword>
<dbReference type="EMBL" id="CP102480">
    <property type="protein sequence ID" value="UUX48026.1"/>
    <property type="molecule type" value="Genomic_DNA"/>
</dbReference>
<accession>A0A9J7AM40</accession>
<dbReference type="RefSeq" id="WP_257766534.1">
    <property type="nucleotide sequence ID" value="NZ_CP102480.1"/>
</dbReference>
<gene>
    <name evidence="2" type="ORF">NUH88_11410</name>
</gene>
<feature type="transmembrane region" description="Helical" evidence="1">
    <location>
        <begin position="79"/>
        <end position="103"/>
    </location>
</feature>
<evidence type="ECO:0000313" key="3">
    <source>
        <dbReference type="Proteomes" id="UP001060336"/>
    </source>
</evidence>
<keyword evidence="1" id="KW-1133">Transmembrane helix</keyword>
<dbReference type="KEGG" id="naci:NUH88_11410"/>
<sequence length="108" mass="12229">MKTTLSLLTLVLPAAIVVFAYAACLWREVRVYKLRKRFNRFHEKHGGTIGLFSLYFSLKPRVSNENARKYGLLLAQYRVWSIILFGASLIIAMIVAVGGPLLLQKLFG</sequence>
<dbReference type="Proteomes" id="UP001060336">
    <property type="component" value="Chromosome"/>
</dbReference>